<dbReference type="Pfam" id="PF00082">
    <property type="entry name" value="Peptidase_S8"/>
    <property type="match status" value="1"/>
</dbReference>
<dbReference type="CDD" id="cd04077">
    <property type="entry name" value="Peptidases_S8_PCSK9_ProteinaseK_like"/>
    <property type="match status" value="1"/>
</dbReference>
<dbReference type="InterPro" id="IPR023827">
    <property type="entry name" value="Peptidase_S8_Asp-AS"/>
</dbReference>
<dbReference type="PANTHER" id="PTHR43806:SF11">
    <property type="entry name" value="CEREVISIN-RELATED"/>
    <property type="match status" value="1"/>
</dbReference>
<gene>
    <name evidence="8" type="ORF">CYJ76_04515</name>
</gene>
<dbReference type="AlphaFoldDB" id="A0A2I1PBY2"/>
<dbReference type="InterPro" id="IPR036852">
    <property type="entry name" value="Peptidase_S8/S53_dom_sf"/>
</dbReference>
<dbReference type="PANTHER" id="PTHR43806">
    <property type="entry name" value="PEPTIDASE S8"/>
    <property type="match status" value="1"/>
</dbReference>
<reference evidence="8 9" key="1">
    <citation type="submission" date="2017-12" db="EMBL/GenBank/DDBJ databases">
        <title>Phylogenetic diversity of female urinary microbiome.</title>
        <authorList>
            <person name="Thomas-White K."/>
            <person name="Wolfe A.J."/>
        </authorList>
    </citation>
    <scope>NUCLEOTIDE SEQUENCE [LARGE SCALE GENOMIC DNA]</scope>
    <source>
        <strain evidence="8 9">UMB1298</strain>
    </source>
</reference>
<keyword evidence="4 5" id="KW-0720">Serine protease</keyword>
<dbReference type="InterPro" id="IPR000209">
    <property type="entry name" value="Peptidase_S8/S53_dom"/>
</dbReference>
<evidence type="ECO:0000256" key="6">
    <source>
        <dbReference type="RuleBase" id="RU003355"/>
    </source>
</evidence>
<dbReference type="PROSITE" id="PS00138">
    <property type="entry name" value="SUBTILASE_SER"/>
    <property type="match status" value="1"/>
</dbReference>
<dbReference type="InterPro" id="IPR023828">
    <property type="entry name" value="Peptidase_S8_Ser-AS"/>
</dbReference>
<evidence type="ECO:0000259" key="7">
    <source>
        <dbReference type="Pfam" id="PF00082"/>
    </source>
</evidence>
<dbReference type="SUPFAM" id="SSF52743">
    <property type="entry name" value="Subtilisin-like"/>
    <property type="match status" value="1"/>
</dbReference>
<dbReference type="InterPro" id="IPR022398">
    <property type="entry name" value="Peptidase_S8_His-AS"/>
</dbReference>
<keyword evidence="2 5" id="KW-0645">Protease</keyword>
<keyword evidence="9" id="KW-1185">Reference proteome</keyword>
<feature type="active site" description="Charge relay system" evidence="5">
    <location>
        <position position="155"/>
    </location>
</feature>
<dbReference type="Proteomes" id="UP000234206">
    <property type="component" value="Unassembled WGS sequence"/>
</dbReference>
<dbReference type="FunFam" id="3.40.50.200:FF:000014">
    <property type="entry name" value="Proteinase K"/>
    <property type="match status" value="1"/>
</dbReference>
<dbReference type="PRINTS" id="PR00723">
    <property type="entry name" value="SUBTILISIN"/>
</dbReference>
<dbReference type="InterPro" id="IPR034193">
    <property type="entry name" value="PCSK9_ProteinaseK-like"/>
</dbReference>
<dbReference type="EMBL" id="PKIZ01000006">
    <property type="protein sequence ID" value="PKZ42125.1"/>
    <property type="molecule type" value="Genomic_DNA"/>
</dbReference>
<dbReference type="PROSITE" id="PS51892">
    <property type="entry name" value="SUBTILASE"/>
    <property type="match status" value="1"/>
</dbReference>
<evidence type="ECO:0000256" key="5">
    <source>
        <dbReference type="PROSITE-ProRule" id="PRU01240"/>
    </source>
</evidence>
<protein>
    <submittedName>
        <fullName evidence="8">Serine protease</fullName>
    </submittedName>
</protein>
<evidence type="ECO:0000313" key="9">
    <source>
        <dbReference type="Proteomes" id="UP000234206"/>
    </source>
</evidence>
<evidence type="ECO:0000256" key="4">
    <source>
        <dbReference type="ARBA" id="ARBA00022825"/>
    </source>
</evidence>
<comment type="similarity">
    <text evidence="1 5 6">Belongs to the peptidase S8 family.</text>
</comment>
<feature type="domain" description="Peptidase S8/S53" evidence="7">
    <location>
        <begin position="113"/>
        <end position="345"/>
    </location>
</feature>
<dbReference type="InterPro" id="IPR050131">
    <property type="entry name" value="Peptidase_S8_subtilisin-like"/>
</dbReference>
<dbReference type="PROSITE" id="PS00136">
    <property type="entry name" value="SUBTILASE_ASP"/>
    <property type="match status" value="1"/>
</dbReference>
<feature type="active site" description="Charge relay system" evidence="5">
    <location>
        <position position="122"/>
    </location>
</feature>
<dbReference type="GO" id="GO:0004252">
    <property type="term" value="F:serine-type endopeptidase activity"/>
    <property type="evidence" value="ECO:0007669"/>
    <property type="project" value="UniProtKB-UniRule"/>
</dbReference>
<organism evidence="8 9">
    <name type="scientific">Kytococcus schroeteri</name>
    <dbReference type="NCBI Taxonomy" id="138300"/>
    <lineage>
        <taxon>Bacteria</taxon>
        <taxon>Bacillati</taxon>
        <taxon>Actinomycetota</taxon>
        <taxon>Actinomycetes</taxon>
        <taxon>Micrococcales</taxon>
        <taxon>Kytococcaceae</taxon>
        <taxon>Kytococcus</taxon>
    </lineage>
</organism>
<evidence type="ECO:0000313" key="8">
    <source>
        <dbReference type="EMBL" id="PKZ42125.1"/>
    </source>
</evidence>
<evidence type="ECO:0000256" key="3">
    <source>
        <dbReference type="ARBA" id="ARBA00022801"/>
    </source>
</evidence>
<feature type="active site" description="Charge relay system" evidence="5">
    <location>
        <position position="307"/>
    </location>
</feature>
<dbReference type="PROSITE" id="PS00137">
    <property type="entry name" value="SUBTILASE_HIS"/>
    <property type="match status" value="1"/>
</dbReference>
<dbReference type="GO" id="GO:0005615">
    <property type="term" value="C:extracellular space"/>
    <property type="evidence" value="ECO:0007669"/>
    <property type="project" value="TreeGrafter"/>
</dbReference>
<name>A0A2I1PBY2_9MICO</name>
<evidence type="ECO:0000256" key="2">
    <source>
        <dbReference type="ARBA" id="ARBA00022670"/>
    </source>
</evidence>
<comment type="caution">
    <text evidence="8">The sequence shown here is derived from an EMBL/GenBank/DDBJ whole genome shotgun (WGS) entry which is preliminary data.</text>
</comment>
<sequence>MVVLDLPAQASAAGSLAAPTARAAVARTTDQRAEEATARGLEVGRRLHGIGGYTVRATPAQAEALRRAPGVAAVSRDGAVGGAETQADAPWGLDRVDQEALPLDGSYSYESTGEGVTAYVIDTGIRSTHQDLSGRVGQGAGFVEDGWGTEDCAGHGTHVAGTVGGETYGVAKDVSLVPVRVLGCDNRGSWDGIIAGIDWVAQNHSGPSVANLSIQGPANEAVDEAVNRLTASGVLSVVAAGNFSADACSTSPGRAEGALSVGSTDSADRLSDFSNYGQCVNLLAPGSDVVSAGIAGDTAWTTMSGTSMAAPHVAGAAALHLQQHPEATVADLTSALQRTATPDAVGGTNGSPNLLLDAAEMGQPSA</sequence>
<accession>A0A2I1PBY2</accession>
<dbReference type="InterPro" id="IPR015500">
    <property type="entry name" value="Peptidase_S8_subtilisin-rel"/>
</dbReference>
<evidence type="ECO:0000256" key="1">
    <source>
        <dbReference type="ARBA" id="ARBA00011073"/>
    </source>
</evidence>
<dbReference type="GO" id="GO:0006508">
    <property type="term" value="P:proteolysis"/>
    <property type="evidence" value="ECO:0007669"/>
    <property type="project" value="UniProtKB-KW"/>
</dbReference>
<keyword evidence="3 5" id="KW-0378">Hydrolase</keyword>
<proteinExistence type="inferred from homology"/>
<dbReference type="Gene3D" id="3.40.50.200">
    <property type="entry name" value="Peptidase S8/S53 domain"/>
    <property type="match status" value="1"/>
</dbReference>